<keyword evidence="9" id="KW-1185">Reference proteome</keyword>
<dbReference type="PROSITE" id="PS00108">
    <property type="entry name" value="PROTEIN_KINASE_ST"/>
    <property type="match status" value="1"/>
</dbReference>
<gene>
    <name evidence="8" type="ORF">SM436_12415</name>
</gene>
<keyword evidence="2" id="KW-0547">Nucleotide-binding</keyword>
<dbReference type="RefSeq" id="WP_371940934.1">
    <property type="nucleotide sequence ID" value="NZ_JAXCEH010000006.1"/>
</dbReference>
<keyword evidence="3 8" id="KW-0418">Kinase</keyword>
<feature type="region of interest" description="Disordered" evidence="5">
    <location>
        <begin position="1"/>
        <end position="69"/>
    </location>
</feature>
<dbReference type="CDD" id="cd14014">
    <property type="entry name" value="STKc_PknB_like"/>
    <property type="match status" value="1"/>
</dbReference>
<keyword evidence="6" id="KW-1133">Transmembrane helix</keyword>
<reference evidence="8 9" key="1">
    <citation type="submission" date="2023-11" db="EMBL/GenBank/DDBJ databases">
        <title>Actinomadura monticuli sp. nov., isolated from volcanic ash.</title>
        <authorList>
            <person name="Lee S.D."/>
            <person name="Yang H."/>
            <person name="Kim I.S."/>
        </authorList>
    </citation>
    <scope>NUCLEOTIDE SEQUENCE [LARGE SCALE GENOMIC DNA]</scope>
    <source>
        <strain evidence="8 9">DSM 45346</strain>
    </source>
</reference>
<keyword evidence="6" id="KW-0472">Membrane</keyword>
<dbReference type="PANTHER" id="PTHR43289">
    <property type="entry name" value="MITOGEN-ACTIVATED PROTEIN KINASE KINASE KINASE 20-RELATED"/>
    <property type="match status" value="1"/>
</dbReference>
<dbReference type="Proteomes" id="UP001569904">
    <property type="component" value="Unassembled WGS sequence"/>
</dbReference>
<accession>A0ABV4QV49</accession>
<dbReference type="SUPFAM" id="SSF56112">
    <property type="entry name" value="Protein kinase-like (PK-like)"/>
    <property type="match status" value="1"/>
</dbReference>
<dbReference type="InterPro" id="IPR000719">
    <property type="entry name" value="Prot_kinase_dom"/>
</dbReference>
<dbReference type="InterPro" id="IPR008271">
    <property type="entry name" value="Ser/Thr_kinase_AS"/>
</dbReference>
<evidence type="ECO:0000256" key="1">
    <source>
        <dbReference type="ARBA" id="ARBA00022679"/>
    </source>
</evidence>
<dbReference type="Pfam" id="PF00069">
    <property type="entry name" value="Pkinase"/>
    <property type="match status" value="1"/>
</dbReference>
<name>A0ABV4QV49_9ACTN</name>
<evidence type="ECO:0000256" key="5">
    <source>
        <dbReference type="SAM" id="MobiDB-lite"/>
    </source>
</evidence>
<dbReference type="GO" id="GO:0004674">
    <property type="term" value="F:protein serine/threonine kinase activity"/>
    <property type="evidence" value="ECO:0007669"/>
    <property type="project" value="UniProtKB-EC"/>
</dbReference>
<comment type="caution">
    <text evidence="8">The sequence shown here is derived from an EMBL/GenBank/DDBJ whole genome shotgun (WGS) entry which is preliminary data.</text>
</comment>
<keyword evidence="6" id="KW-0812">Transmembrane</keyword>
<dbReference type="EC" id="2.7.11.1" evidence="8"/>
<evidence type="ECO:0000256" key="3">
    <source>
        <dbReference type="ARBA" id="ARBA00022777"/>
    </source>
</evidence>
<evidence type="ECO:0000256" key="6">
    <source>
        <dbReference type="SAM" id="Phobius"/>
    </source>
</evidence>
<feature type="compositionally biased region" description="Low complexity" evidence="5">
    <location>
        <begin position="12"/>
        <end position="34"/>
    </location>
</feature>
<dbReference type="EMBL" id="JAXCEH010000006">
    <property type="protein sequence ID" value="MFA1554489.1"/>
    <property type="molecule type" value="Genomic_DNA"/>
</dbReference>
<evidence type="ECO:0000256" key="4">
    <source>
        <dbReference type="ARBA" id="ARBA00022840"/>
    </source>
</evidence>
<dbReference type="PANTHER" id="PTHR43289:SF34">
    <property type="entry name" value="SERINE_THREONINE-PROTEIN KINASE YBDM-RELATED"/>
    <property type="match status" value="1"/>
</dbReference>
<feature type="compositionally biased region" description="Basic and acidic residues" evidence="5">
    <location>
        <begin position="52"/>
        <end position="68"/>
    </location>
</feature>
<evidence type="ECO:0000259" key="7">
    <source>
        <dbReference type="PROSITE" id="PS50011"/>
    </source>
</evidence>
<dbReference type="PROSITE" id="PS50011">
    <property type="entry name" value="PROTEIN_KINASE_DOM"/>
    <property type="match status" value="1"/>
</dbReference>
<sequence>MPHDTSHGRTNPHSARPAAARSGRPGRSGHPARAAKSRSGQEHQKGASRPAHGRDRRHEVPLGPDDPRGLGGYTLLGRLGEGGQGVVYLARDGEGEFVTVKLLRGGEAAGQRARSRFVKEADAALRVSGRHTARVLDADMTGDRPYIVSEFVEGPSLQHVVADRGPLPAPQLRKVAVRTAAALAAIHRAGIVHRDFKPGNVLLGPDGAKVIDFGIARTADATPLTTGPVGTPAYMAPEQIEEEPVGPPADVFAWGAAMVFAATGRPPFGTGPSAAVMRRVTARPPDLGDMHGPLRDLAARCLDKNPAARPTAPQLVRALRDGRSPAPKPRPRQIPRYRWRMMVALGAVVVAGFALGMMF</sequence>
<dbReference type="Gene3D" id="1.10.510.10">
    <property type="entry name" value="Transferase(Phosphotransferase) domain 1"/>
    <property type="match status" value="1"/>
</dbReference>
<evidence type="ECO:0000256" key="2">
    <source>
        <dbReference type="ARBA" id="ARBA00022741"/>
    </source>
</evidence>
<keyword evidence="1 8" id="KW-0808">Transferase</keyword>
<feature type="domain" description="Protein kinase" evidence="7">
    <location>
        <begin position="73"/>
        <end position="327"/>
    </location>
</feature>
<evidence type="ECO:0000313" key="9">
    <source>
        <dbReference type="Proteomes" id="UP001569904"/>
    </source>
</evidence>
<feature type="transmembrane region" description="Helical" evidence="6">
    <location>
        <begin position="339"/>
        <end position="358"/>
    </location>
</feature>
<keyword evidence="4" id="KW-0067">ATP-binding</keyword>
<proteinExistence type="predicted"/>
<organism evidence="8 9">
    <name type="scientific">Actinomadura chokoriensis</name>
    <dbReference type="NCBI Taxonomy" id="454156"/>
    <lineage>
        <taxon>Bacteria</taxon>
        <taxon>Bacillati</taxon>
        <taxon>Actinomycetota</taxon>
        <taxon>Actinomycetes</taxon>
        <taxon>Streptosporangiales</taxon>
        <taxon>Thermomonosporaceae</taxon>
        <taxon>Actinomadura</taxon>
    </lineage>
</organism>
<dbReference type="Gene3D" id="3.30.200.20">
    <property type="entry name" value="Phosphorylase Kinase, domain 1"/>
    <property type="match status" value="1"/>
</dbReference>
<evidence type="ECO:0000313" key="8">
    <source>
        <dbReference type="EMBL" id="MFA1554489.1"/>
    </source>
</evidence>
<protein>
    <submittedName>
        <fullName evidence="8">Serine/threonine-protein kinase</fullName>
        <ecNumber evidence="8">2.7.11.1</ecNumber>
    </submittedName>
</protein>
<dbReference type="InterPro" id="IPR011009">
    <property type="entry name" value="Kinase-like_dom_sf"/>
</dbReference>